<keyword evidence="1" id="KW-1133">Transmembrane helix</keyword>
<keyword evidence="1" id="KW-0472">Membrane</keyword>
<name>A0A1T5LWU2_9FIRM</name>
<feature type="transmembrane region" description="Helical" evidence="1">
    <location>
        <begin position="124"/>
        <end position="147"/>
    </location>
</feature>
<dbReference type="Proteomes" id="UP000190285">
    <property type="component" value="Unassembled WGS sequence"/>
</dbReference>
<dbReference type="STRING" id="36842.SAMN02194393_03419"/>
<protein>
    <submittedName>
        <fullName evidence="2">Uncharacterized protein</fullName>
    </submittedName>
</protein>
<proteinExistence type="predicted"/>
<feature type="transmembrane region" description="Helical" evidence="1">
    <location>
        <begin position="207"/>
        <end position="224"/>
    </location>
</feature>
<dbReference type="EMBL" id="FUZT01000008">
    <property type="protein sequence ID" value="SKC80049.1"/>
    <property type="molecule type" value="Genomic_DNA"/>
</dbReference>
<evidence type="ECO:0000313" key="3">
    <source>
        <dbReference type="Proteomes" id="UP000190285"/>
    </source>
</evidence>
<dbReference type="InterPro" id="IPR046084">
    <property type="entry name" value="TrbL_4"/>
</dbReference>
<evidence type="ECO:0000256" key="1">
    <source>
        <dbReference type="SAM" id="Phobius"/>
    </source>
</evidence>
<gene>
    <name evidence="2" type="ORF">SAMN02194393_03419</name>
</gene>
<reference evidence="2 3" key="1">
    <citation type="submission" date="2017-02" db="EMBL/GenBank/DDBJ databases">
        <authorList>
            <person name="Peterson S.W."/>
        </authorList>
    </citation>
    <scope>NUCLEOTIDE SEQUENCE [LARGE SCALE GENOMIC DNA]</scope>
    <source>
        <strain evidence="2 3">M1</strain>
    </source>
</reference>
<keyword evidence="1" id="KW-0812">Transmembrane</keyword>
<accession>A0A1T5LWU2</accession>
<feature type="transmembrane region" description="Helical" evidence="1">
    <location>
        <begin position="173"/>
        <end position="200"/>
    </location>
</feature>
<keyword evidence="3" id="KW-1185">Reference proteome</keyword>
<evidence type="ECO:0000313" key="2">
    <source>
        <dbReference type="EMBL" id="SKC80049.1"/>
    </source>
</evidence>
<sequence length="314" mass="34748">MYPSIKDNKNNLDNEYYLLISNLVNRFFYVKNKGGDGLEVLLVLLIVAILNGCLTYANSVLEGLSPIALYAETYMGTLLKTNGFTKVFDIFFSFGISLIVLKFLKKGFDIYILWTDGDAEIDPLILLTGFFKALAIAVSFPTLYGWMATIIEDMTNKILTAIGLGMNEDFTSIISGISTAGLFTAIVSLIFFICFFLLYIQFLIRGMEIFILRVGLPLACSGLIDSDGGVFRTYIQKFFQSTLAVLIQIVLAKLGVGLMLNLHVFWGIAALMLAIKTPRFLQEFIIVSGGTGNPMGTAYSGIRLVQIAKRAFKK</sequence>
<dbReference type="AlphaFoldDB" id="A0A1T5LWU2"/>
<organism evidence="2 3">
    <name type="scientific">Maledivibacter halophilus</name>
    <dbReference type="NCBI Taxonomy" id="36842"/>
    <lineage>
        <taxon>Bacteria</taxon>
        <taxon>Bacillati</taxon>
        <taxon>Bacillota</taxon>
        <taxon>Clostridia</taxon>
        <taxon>Peptostreptococcales</taxon>
        <taxon>Caminicellaceae</taxon>
        <taxon>Maledivibacter</taxon>
    </lineage>
</organism>
<dbReference type="Pfam" id="PF19597">
    <property type="entry name" value="TrbL_4"/>
    <property type="match status" value="1"/>
</dbReference>
<feature type="transmembrane region" description="Helical" evidence="1">
    <location>
        <begin position="244"/>
        <end position="275"/>
    </location>
</feature>
<feature type="transmembrane region" description="Helical" evidence="1">
    <location>
        <begin position="84"/>
        <end position="104"/>
    </location>
</feature>
<feature type="transmembrane region" description="Helical" evidence="1">
    <location>
        <begin position="38"/>
        <end position="57"/>
    </location>
</feature>